<reference evidence="1" key="1">
    <citation type="submission" date="2023-10" db="EMBL/GenBank/DDBJ databases">
        <authorList>
            <person name="Chen Y."/>
            <person name="Shah S."/>
            <person name="Dougan E. K."/>
            <person name="Thang M."/>
            <person name="Chan C."/>
        </authorList>
    </citation>
    <scope>NUCLEOTIDE SEQUENCE [LARGE SCALE GENOMIC DNA]</scope>
</reference>
<gene>
    <name evidence="1" type="ORF">PCOR1329_LOCUS77938</name>
</gene>
<accession>A0ABN9XQ13</accession>
<evidence type="ECO:0008006" key="3">
    <source>
        <dbReference type="Google" id="ProtNLM"/>
    </source>
</evidence>
<evidence type="ECO:0000313" key="2">
    <source>
        <dbReference type="Proteomes" id="UP001189429"/>
    </source>
</evidence>
<protein>
    <recommendedName>
        <fullName evidence="3">RNA-directed RNA polymerase</fullName>
    </recommendedName>
</protein>
<keyword evidence="2" id="KW-1185">Reference proteome</keyword>
<organism evidence="1 2">
    <name type="scientific">Prorocentrum cordatum</name>
    <dbReference type="NCBI Taxonomy" id="2364126"/>
    <lineage>
        <taxon>Eukaryota</taxon>
        <taxon>Sar</taxon>
        <taxon>Alveolata</taxon>
        <taxon>Dinophyceae</taxon>
        <taxon>Prorocentrales</taxon>
        <taxon>Prorocentraceae</taxon>
        <taxon>Prorocentrum</taxon>
    </lineage>
</organism>
<name>A0ABN9XQ13_9DINO</name>
<evidence type="ECO:0000313" key="1">
    <source>
        <dbReference type="EMBL" id="CAK0900721.1"/>
    </source>
</evidence>
<feature type="non-terminal residue" evidence="1">
    <location>
        <position position="227"/>
    </location>
</feature>
<dbReference type="Proteomes" id="UP001189429">
    <property type="component" value="Unassembled WGS sequence"/>
</dbReference>
<comment type="caution">
    <text evidence="1">The sequence shown here is derived from an EMBL/GenBank/DDBJ whole genome shotgun (WGS) entry which is preliminary data.</text>
</comment>
<proteinExistence type="predicted"/>
<sequence>MTECTKLRVIEDLDKTADAMAVGLRRLRLRVPGETKLVASSDELGVEFERRLVKNGIIVQCVRATVDLGSDNAAGRKRATVRMIERRARDAYEALAFRARSLRSGCSARASCPPPSSTLLSVRRVAAASAAGAEHGRCCLATVLQAVYGVAGRGIDMRGQLLKEWVALWLAQPALHPRIFKAWPQATLNQAGWDPQSPKDMLGAVMGDRLCKQCQQAAWHNAGEDLS</sequence>
<dbReference type="EMBL" id="CAUYUJ010020829">
    <property type="protein sequence ID" value="CAK0900721.1"/>
    <property type="molecule type" value="Genomic_DNA"/>
</dbReference>